<feature type="compositionally biased region" description="Basic and acidic residues" evidence="1">
    <location>
        <begin position="104"/>
        <end position="117"/>
    </location>
</feature>
<sequence>MAGLCESGNEPPGFLKQFRLFSIKIRFGQEIREKFFLEQSETGLFYVPQIYDIGLYFPPEENQAQEQATQKINLLESMVFLMLIVAAVCIAMATALPGGGGHGGGHDGGHGGGHDGGHGGAHGGGHDGGHGGHHGH</sequence>
<keyword evidence="2" id="KW-0472">Membrane</keyword>
<comment type="caution">
    <text evidence="3">The sequence shown here is derived from an EMBL/GenBank/DDBJ whole genome shotgun (WGS) entry which is preliminary data.</text>
</comment>
<gene>
    <name evidence="3" type="ORF">ANN_10002</name>
</gene>
<name>A0ABQ8TQI7_PERAM</name>
<dbReference type="Proteomes" id="UP001148838">
    <property type="component" value="Unassembled WGS sequence"/>
</dbReference>
<organism evidence="3 4">
    <name type="scientific">Periplaneta americana</name>
    <name type="common">American cockroach</name>
    <name type="synonym">Blatta americana</name>
    <dbReference type="NCBI Taxonomy" id="6978"/>
    <lineage>
        <taxon>Eukaryota</taxon>
        <taxon>Metazoa</taxon>
        <taxon>Ecdysozoa</taxon>
        <taxon>Arthropoda</taxon>
        <taxon>Hexapoda</taxon>
        <taxon>Insecta</taxon>
        <taxon>Pterygota</taxon>
        <taxon>Neoptera</taxon>
        <taxon>Polyneoptera</taxon>
        <taxon>Dictyoptera</taxon>
        <taxon>Blattodea</taxon>
        <taxon>Blattoidea</taxon>
        <taxon>Blattidae</taxon>
        <taxon>Blattinae</taxon>
        <taxon>Periplaneta</taxon>
    </lineage>
</organism>
<accession>A0ABQ8TQI7</accession>
<feature type="region of interest" description="Disordered" evidence="1">
    <location>
        <begin position="101"/>
        <end position="136"/>
    </location>
</feature>
<keyword evidence="2" id="KW-1133">Transmembrane helix</keyword>
<feature type="transmembrane region" description="Helical" evidence="2">
    <location>
        <begin position="78"/>
        <end position="96"/>
    </location>
</feature>
<dbReference type="EMBL" id="JAJSOF020000005">
    <property type="protein sequence ID" value="KAJ4447992.1"/>
    <property type="molecule type" value="Genomic_DNA"/>
</dbReference>
<evidence type="ECO:0000313" key="3">
    <source>
        <dbReference type="EMBL" id="KAJ4447992.1"/>
    </source>
</evidence>
<evidence type="ECO:0000313" key="4">
    <source>
        <dbReference type="Proteomes" id="UP001148838"/>
    </source>
</evidence>
<keyword evidence="4" id="KW-1185">Reference proteome</keyword>
<protein>
    <submittedName>
        <fullName evidence="3">Uncharacterized protein</fullName>
    </submittedName>
</protein>
<proteinExistence type="predicted"/>
<reference evidence="3 4" key="1">
    <citation type="journal article" date="2022" name="Allergy">
        <title>Genome assembly and annotation of Periplaneta americana reveal a comprehensive cockroach allergen profile.</title>
        <authorList>
            <person name="Wang L."/>
            <person name="Xiong Q."/>
            <person name="Saelim N."/>
            <person name="Wang L."/>
            <person name="Nong W."/>
            <person name="Wan A.T."/>
            <person name="Shi M."/>
            <person name="Liu X."/>
            <person name="Cao Q."/>
            <person name="Hui J.H.L."/>
            <person name="Sookrung N."/>
            <person name="Leung T.F."/>
            <person name="Tungtrongchitr A."/>
            <person name="Tsui S.K.W."/>
        </authorList>
    </citation>
    <scope>NUCLEOTIDE SEQUENCE [LARGE SCALE GENOMIC DNA]</scope>
    <source>
        <strain evidence="3">PWHHKU_190912</strain>
    </source>
</reference>
<evidence type="ECO:0000256" key="2">
    <source>
        <dbReference type="SAM" id="Phobius"/>
    </source>
</evidence>
<keyword evidence="2" id="KW-0812">Transmembrane</keyword>
<evidence type="ECO:0000256" key="1">
    <source>
        <dbReference type="SAM" id="MobiDB-lite"/>
    </source>
</evidence>